<dbReference type="AlphaFoldDB" id="A0A8K1FFW9"/>
<protein>
    <submittedName>
        <fullName evidence="1">Uncharacterized protein</fullName>
    </submittedName>
</protein>
<keyword evidence="2" id="KW-1185">Reference proteome</keyword>
<comment type="caution">
    <text evidence="1">The sequence shown here is derived from an EMBL/GenBank/DDBJ whole genome shotgun (WGS) entry which is preliminary data.</text>
</comment>
<dbReference type="EMBL" id="SPLM01000109">
    <property type="protein sequence ID" value="TMW59399.1"/>
    <property type="molecule type" value="Genomic_DNA"/>
</dbReference>
<gene>
    <name evidence="1" type="ORF">Poli38472_004468</name>
</gene>
<evidence type="ECO:0000313" key="2">
    <source>
        <dbReference type="Proteomes" id="UP000794436"/>
    </source>
</evidence>
<sequence>MKLRALLRRFRRLFKSQPPSPLLLVLNRYEVYPSTQIAAYLEFKDLQSLLLVCRAAQHSVIHEAYLKRAMVTIPPLDSEESAICSTFRPAVRDQLCVFQVLNAKDLPVVLKSSPRLTGIRLNCLLTKPEEAVQLGDAPLLERLELTWVHGVEIEVLAQLPHLSRLKLTQSSFFWGPGAFVHLQKLTLRETQVGGIAFVLGMPLLESLHLLDMRSPIDLSPLGHVSEAHRLIVLVMNGNTILQLPALANGALPSMLTHLETDNCTLRWPNESSIPLHQFIALFTKLELLSIQRTKLDPKAYMRLPLSCLSSYITMNYLHIHGGVLEMEQLARCAQLRDLNINLANVLPREVIAALRCLRHLRRLIMKGGRVQDVLEALPSLQWLHCREQVDWETKTSSQDEEATKPGRIRPHPRLRSIVIMSRYSHLHRLVPNIEYLCIHNATPPVSQLLKWRGLNSLQLHDRYALPKGYVRRIMREMPNLLTLKIDLKRVRWDDVRVHRPSLRKLTTLILRNSITLTVEAIFGLQTLTWLDITGWHNVEYAAALERGNGLPHLSTIVIDEGTSCRGFKRLAPTKLPALIEIFHPGDNCRWAPACRMY</sequence>
<organism evidence="1 2">
    <name type="scientific">Pythium oligandrum</name>
    <name type="common">Mycoparasitic fungus</name>
    <dbReference type="NCBI Taxonomy" id="41045"/>
    <lineage>
        <taxon>Eukaryota</taxon>
        <taxon>Sar</taxon>
        <taxon>Stramenopiles</taxon>
        <taxon>Oomycota</taxon>
        <taxon>Peronosporomycetes</taxon>
        <taxon>Pythiales</taxon>
        <taxon>Pythiaceae</taxon>
        <taxon>Pythium</taxon>
    </lineage>
</organism>
<accession>A0A8K1FFW9</accession>
<dbReference type="Gene3D" id="3.80.10.10">
    <property type="entry name" value="Ribonuclease Inhibitor"/>
    <property type="match status" value="2"/>
</dbReference>
<dbReference type="Proteomes" id="UP000794436">
    <property type="component" value="Unassembled WGS sequence"/>
</dbReference>
<name>A0A8K1FFW9_PYTOL</name>
<reference evidence="1" key="1">
    <citation type="submission" date="2019-03" db="EMBL/GenBank/DDBJ databases">
        <title>Long read genome sequence of the mycoparasitic Pythium oligandrum ATCC 38472 isolated from sugarbeet rhizosphere.</title>
        <authorList>
            <person name="Gaulin E."/>
        </authorList>
    </citation>
    <scope>NUCLEOTIDE SEQUENCE</scope>
    <source>
        <strain evidence="1">ATCC 38472_TT</strain>
    </source>
</reference>
<proteinExistence type="predicted"/>
<dbReference type="InterPro" id="IPR032675">
    <property type="entry name" value="LRR_dom_sf"/>
</dbReference>
<evidence type="ECO:0000313" key="1">
    <source>
        <dbReference type="EMBL" id="TMW59399.1"/>
    </source>
</evidence>
<dbReference type="SUPFAM" id="SSF52047">
    <property type="entry name" value="RNI-like"/>
    <property type="match status" value="1"/>
</dbReference>